<reference evidence="3" key="1">
    <citation type="submission" date="2023-06" db="EMBL/GenBank/DDBJ databases">
        <authorList>
            <person name="Kurt Z."/>
        </authorList>
    </citation>
    <scope>NUCLEOTIDE SEQUENCE</scope>
</reference>
<accession>A0AA86UEN3</accession>
<gene>
    <name evidence="3" type="ORF">HINF_LOCUS40364</name>
    <name evidence="4" type="ORF">HINF_LOCUS8621</name>
</gene>
<evidence type="ECO:0000313" key="4">
    <source>
        <dbReference type="EMBL" id="CAL5985160.1"/>
    </source>
</evidence>
<organism evidence="3">
    <name type="scientific">Hexamita inflata</name>
    <dbReference type="NCBI Taxonomy" id="28002"/>
    <lineage>
        <taxon>Eukaryota</taxon>
        <taxon>Metamonada</taxon>
        <taxon>Diplomonadida</taxon>
        <taxon>Hexamitidae</taxon>
        <taxon>Hexamitinae</taxon>
        <taxon>Hexamita</taxon>
    </lineage>
</organism>
<evidence type="ECO:0000256" key="1">
    <source>
        <dbReference type="ARBA" id="ARBA00023117"/>
    </source>
</evidence>
<dbReference type="AlphaFoldDB" id="A0AA86UEN3"/>
<evidence type="ECO:0000313" key="3">
    <source>
        <dbReference type="EMBL" id="CAI9952719.1"/>
    </source>
</evidence>
<comment type="caution">
    <text evidence="3">The sequence shown here is derived from an EMBL/GenBank/DDBJ whole genome shotgun (WGS) entry which is preliminary data.</text>
</comment>
<dbReference type="Gene3D" id="1.20.920.10">
    <property type="entry name" value="Bromodomain-like"/>
    <property type="match status" value="1"/>
</dbReference>
<dbReference type="EMBL" id="CAXDID020000018">
    <property type="protein sequence ID" value="CAL5985160.1"/>
    <property type="molecule type" value="Genomic_DNA"/>
</dbReference>
<feature type="region of interest" description="Disordered" evidence="2">
    <location>
        <begin position="61"/>
        <end position="104"/>
    </location>
</feature>
<dbReference type="Proteomes" id="UP001642409">
    <property type="component" value="Unassembled WGS sequence"/>
</dbReference>
<keyword evidence="1" id="KW-0103">Bromodomain</keyword>
<sequence>MDQTKLVHLSAMLKLTEYIDSLIRQNKNFTADEMKQNPLPDIDISTQVSQSQLVRKFQKLSGQEVTPSEQPAPREISIQPAPKPIKVQQPKAVSEQPKVEKVSAPKRTMADVTTAVPIAAPADDLKITDILLELHQVMKKVMKDPNFTLFINYPADEIIPKYSTYVPYPMCFGMMLVRMYSNLEQGVDPLIVDQDTRANILLNFQVDDYGSFPSFGAKNSSEQYAPKLISQFQTDVSKFAQKIHGVLKVKPKPYLYVSEIVRDFILIGINCWYFNYLSDPIKTLAIQLLRDTQRQFIKFYSKIVWPYWAKYLFEKPEELDYQEAILDKIKQIVEWQKKGKQFKNFNPDELIELMQLDGAENEQVFQELGEKKEEKAKNETKTESGFQIIKEETPFQETTTVKKTGPNKENLIDEIEAAFNKLEEEELFELIDITGGENLLQNMELDTLQNVKDWLKEHGKL</sequence>
<reference evidence="4 5" key="2">
    <citation type="submission" date="2024-07" db="EMBL/GenBank/DDBJ databases">
        <authorList>
            <person name="Akdeniz Z."/>
        </authorList>
    </citation>
    <scope>NUCLEOTIDE SEQUENCE [LARGE SCALE GENOMIC DNA]</scope>
</reference>
<evidence type="ECO:0000256" key="2">
    <source>
        <dbReference type="SAM" id="MobiDB-lite"/>
    </source>
</evidence>
<name>A0AA86UEN3_9EUKA</name>
<proteinExistence type="predicted"/>
<keyword evidence="5" id="KW-1185">Reference proteome</keyword>
<dbReference type="SUPFAM" id="SSF47370">
    <property type="entry name" value="Bromodomain"/>
    <property type="match status" value="1"/>
</dbReference>
<dbReference type="InterPro" id="IPR036427">
    <property type="entry name" value="Bromodomain-like_sf"/>
</dbReference>
<protein>
    <submittedName>
        <fullName evidence="3">Uncharacterized protein</fullName>
    </submittedName>
</protein>
<dbReference type="EMBL" id="CATOUU010000834">
    <property type="protein sequence ID" value="CAI9952719.1"/>
    <property type="molecule type" value="Genomic_DNA"/>
</dbReference>
<evidence type="ECO:0000313" key="5">
    <source>
        <dbReference type="Proteomes" id="UP001642409"/>
    </source>
</evidence>